<dbReference type="InterPro" id="IPR051678">
    <property type="entry name" value="AGP_Transferase"/>
</dbReference>
<keyword evidence="3" id="KW-1185">Reference proteome</keyword>
<dbReference type="Pfam" id="PF01636">
    <property type="entry name" value="APH"/>
    <property type="match status" value="1"/>
</dbReference>
<evidence type="ECO:0000259" key="1">
    <source>
        <dbReference type="Pfam" id="PF01636"/>
    </source>
</evidence>
<sequence length="263" mass="30382">MPSPICLKWGYCQLAINKESGDVFATDFDRPLPVRIPPLGLFVKYGADVTVTEAATQVMVRERLCGQVPIPEVFGSTEDENQRFIYMELLEGKTLLERWCDMSEDERLTVCHELQTMVKAWRALTPDQHDYYVEAILEHRPTLVGPFLGENAVQQFQDTCGIVIAREEPITFTHNDLVPLNIVLTPGPSPKIAAIIDWAQAGWYLAYWEYCKARRVRVHSDNPRFDDAVQEEWWAKYLPMILNPVDDQAYYHPWLWFVLSKGF</sequence>
<dbReference type="OrthoDB" id="5404599at2759"/>
<accession>A0A9W9FSR1</accession>
<protein>
    <submittedName>
        <fullName evidence="2">Phosphotransferase family protein</fullName>
    </submittedName>
</protein>
<dbReference type="InterPro" id="IPR011009">
    <property type="entry name" value="Kinase-like_dom_sf"/>
</dbReference>
<dbReference type="EMBL" id="JAPMSZ010000004">
    <property type="protein sequence ID" value="KAJ5105683.1"/>
    <property type="molecule type" value="Genomic_DNA"/>
</dbReference>
<dbReference type="Proteomes" id="UP001141434">
    <property type="component" value="Unassembled WGS sequence"/>
</dbReference>
<dbReference type="PANTHER" id="PTHR21310:SF54">
    <property type="entry name" value="AMINOGLYCOSIDE PHOSPHOTRANSFERASE DOMAIN-CONTAINING PROTEIN"/>
    <property type="match status" value="1"/>
</dbReference>
<organism evidence="2 3">
    <name type="scientific">Penicillium alfredii</name>
    <dbReference type="NCBI Taxonomy" id="1506179"/>
    <lineage>
        <taxon>Eukaryota</taxon>
        <taxon>Fungi</taxon>
        <taxon>Dikarya</taxon>
        <taxon>Ascomycota</taxon>
        <taxon>Pezizomycotina</taxon>
        <taxon>Eurotiomycetes</taxon>
        <taxon>Eurotiomycetidae</taxon>
        <taxon>Eurotiales</taxon>
        <taxon>Aspergillaceae</taxon>
        <taxon>Penicillium</taxon>
    </lineage>
</organism>
<name>A0A9W9FSR1_9EURO</name>
<dbReference type="InterPro" id="IPR002575">
    <property type="entry name" value="Aminoglycoside_PTrfase"/>
</dbReference>
<dbReference type="RefSeq" id="XP_056514679.1">
    <property type="nucleotide sequence ID" value="XM_056653612.1"/>
</dbReference>
<comment type="caution">
    <text evidence="2">The sequence shown here is derived from an EMBL/GenBank/DDBJ whole genome shotgun (WGS) entry which is preliminary data.</text>
</comment>
<evidence type="ECO:0000313" key="2">
    <source>
        <dbReference type="EMBL" id="KAJ5105683.1"/>
    </source>
</evidence>
<feature type="domain" description="Aminoglycoside phosphotransferase" evidence="1">
    <location>
        <begin position="53"/>
        <end position="233"/>
    </location>
</feature>
<proteinExistence type="predicted"/>
<dbReference type="GeneID" id="81392780"/>
<reference evidence="2" key="1">
    <citation type="submission" date="2022-11" db="EMBL/GenBank/DDBJ databases">
        <authorList>
            <person name="Petersen C."/>
        </authorList>
    </citation>
    <scope>NUCLEOTIDE SEQUENCE</scope>
    <source>
        <strain evidence="2">IBT 34128</strain>
    </source>
</reference>
<dbReference type="PANTHER" id="PTHR21310">
    <property type="entry name" value="AMINOGLYCOSIDE PHOSPHOTRANSFERASE-RELATED-RELATED"/>
    <property type="match status" value="1"/>
</dbReference>
<dbReference type="AlphaFoldDB" id="A0A9W9FSR1"/>
<gene>
    <name evidence="2" type="ORF">NUU61_003030</name>
</gene>
<reference evidence="2" key="2">
    <citation type="journal article" date="2023" name="IMA Fungus">
        <title>Comparative genomic study of the Penicillium genus elucidates a diverse pangenome and 15 lateral gene transfer events.</title>
        <authorList>
            <person name="Petersen C."/>
            <person name="Sorensen T."/>
            <person name="Nielsen M.R."/>
            <person name="Sondergaard T.E."/>
            <person name="Sorensen J.L."/>
            <person name="Fitzpatrick D.A."/>
            <person name="Frisvad J.C."/>
            <person name="Nielsen K.L."/>
        </authorList>
    </citation>
    <scope>NUCLEOTIDE SEQUENCE</scope>
    <source>
        <strain evidence="2">IBT 34128</strain>
    </source>
</reference>
<evidence type="ECO:0000313" key="3">
    <source>
        <dbReference type="Proteomes" id="UP001141434"/>
    </source>
</evidence>
<dbReference type="SUPFAM" id="SSF56112">
    <property type="entry name" value="Protein kinase-like (PK-like)"/>
    <property type="match status" value="1"/>
</dbReference>